<feature type="transmembrane region" description="Helical" evidence="8">
    <location>
        <begin position="72"/>
        <end position="101"/>
    </location>
</feature>
<feature type="domain" description="NADH-Ubiquinone oxidoreductase (complex I) chain 5 N-terminal" evidence="10">
    <location>
        <begin position="64"/>
        <end position="114"/>
    </location>
</feature>
<organism evidence="11 12">
    <name type="scientific">Salinivirga cyanobacteriivorans</name>
    <dbReference type="NCBI Taxonomy" id="1307839"/>
    <lineage>
        <taxon>Bacteria</taxon>
        <taxon>Pseudomonadati</taxon>
        <taxon>Bacteroidota</taxon>
        <taxon>Bacteroidia</taxon>
        <taxon>Bacteroidales</taxon>
        <taxon>Salinivirgaceae</taxon>
        <taxon>Salinivirga</taxon>
    </lineage>
</organism>
<accession>A0A0S2HXX9</accession>
<evidence type="ECO:0000256" key="8">
    <source>
        <dbReference type="SAM" id="Phobius"/>
    </source>
</evidence>
<feature type="transmembrane region" description="Helical" evidence="8">
    <location>
        <begin position="245"/>
        <end position="269"/>
    </location>
</feature>
<comment type="subcellular location">
    <subcellularLocation>
        <location evidence="1">Cell membrane</location>
        <topology evidence="1">Multi-pass membrane protein</topology>
    </subcellularLocation>
    <subcellularLocation>
        <location evidence="7">Membrane</location>
        <topology evidence="7">Multi-pass membrane protein</topology>
    </subcellularLocation>
</comment>
<feature type="transmembrane region" description="Helical" evidence="8">
    <location>
        <begin position="346"/>
        <end position="367"/>
    </location>
</feature>
<dbReference type="KEGG" id="blq:L21SP5_01252"/>
<keyword evidence="4 7" id="KW-0812">Transmembrane</keyword>
<keyword evidence="3" id="KW-1003">Cell membrane</keyword>
<dbReference type="InterPro" id="IPR050586">
    <property type="entry name" value="CPA3_Na-H_Antiporter_D"/>
</dbReference>
<name>A0A0S2HXX9_9BACT</name>
<feature type="transmembrane region" description="Helical" evidence="8">
    <location>
        <begin position="33"/>
        <end position="52"/>
    </location>
</feature>
<evidence type="ECO:0000313" key="12">
    <source>
        <dbReference type="Proteomes" id="UP000064893"/>
    </source>
</evidence>
<evidence type="ECO:0000259" key="10">
    <source>
        <dbReference type="Pfam" id="PF00662"/>
    </source>
</evidence>
<dbReference type="OrthoDB" id="9807568at2"/>
<dbReference type="InterPro" id="IPR001516">
    <property type="entry name" value="Proton_antipo_N"/>
</dbReference>
<reference evidence="11 12" key="1">
    <citation type="submission" date="2015-11" db="EMBL/GenBank/DDBJ databases">
        <title>Description and complete genome sequence of a novel strain predominating in hypersaline microbial mats and representing a new family of the Bacteriodetes phylum.</title>
        <authorList>
            <person name="Spring S."/>
            <person name="Bunk B."/>
            <person name="Sproer C."/>
            <person name="Klenk H.-P."/>
        </authorList>
    </citation>
    <scope>NUCLEOTIDE SEQUENCE [LARGE SCALE GENOMIC DNA]</scope>
    <source>
        <strain evidence="11 12">L21-Spi-D4</strain>
    </source>
</reference>
<feature type="domain" description="NADH:quinone oxidoreductase/Mrp antiporter transmembrane" evidence="9">
    <location>
        <begin position="131"/>
        <end position="434"/>
    </location>
</feature>
<feature type="transmembrane region" description="Helical" evidence="8">
    <location>
        <begin position="461"/>
        <end position="484"/>
    </location>
</feature>
<feature type="transmembrane region" description="Helical" evidence="8">
    <location>
        <begin position="388"/>
        <end position="414"/>
    </location>
</feature>
<protein>
    <submittedName>
        <fullName evidence="11">Multiple resistance and pH homeostasis protein D</fullName>
    </submittedName>
</protein>
<feature type="transmembrane region" description="Helical" evidence="8">
    <location>
        <begin position="275"/>
        <end position="296"/>
    </location>
</feature>
<evidence type="ECO:0000256" key="6">
    <source>
        <dbReference type="ARBA" id="ARBA00023136"/>
    </source>
</evidence>
<keyword evidence="12" id="KW-1185">Reference proteome</keyword>
<feature type="transmembrane region" description="Helical" evidence="8">
    <location>
        <begin position="136"/>
        <end position="155"/>
    </location>
</feature>
<dbReference type="EMBL" id="CP013118">
    <property type="protein sequence ID" value="ALO14906.1"/>
    <property type="molecule type" value="Genomic_DNA"/>
</dbReference>
<dbReference type="InterPro" id="IPR001750">
    <property type="entry name" value="ND/Mrp_TM"/>
</dbReference>
<feature type="transmembrane region" description="Helical" evidence="8">
    <location>
        <begin position="6"/>
        <end position="26"/>
    </location>
</feature>
<evidence type="ECO:0000259" key="9">
    <source>
        <dbReference type="Pfam" id="PF00361"/>
    </source>
</evidence>
<feature type="transmembrane region" description="Helical" evidence="8">
    <location>
        <begin position="113"/>
        <end position="130"/>
    </location>
</feature>
<evidence type="ECO:0000256" key="5">
    <source>
        <dbReference type="ARBA" id="ARBA00022989"/>
    </source>
</evidence>
<evidence type="ECO:0000256" key="4">
    <source>
        <dbReference type="ARBA" id="ARBA00022692"/>
    </source>
</evidence>
<evidence type="ECO:0000313" key="11">
    <source>
        <dbReference type="EMBL" id="ALO14906.1"/>
    </source>
</evidence>
<evidence type="ECO:0000256" key="7">
    <source>
        <dbReference type="RuleBase" id="RU000320"/>
    </source>
</evidence>
<gene>
    <name evidence="11" type="primary">mrpD_1</name>
    <name evidence="11" type="ORF">L21SP5_01252</name>
</gene>
<evidence type="ECO:0000256" key="1">
    <source>
        <dbReference type="ARBA" id="ARBA00004651"/>
    </source>
</evidence>
<dbReference type="RefSeq" id="WP_057952417.1">
    <property type="nucleotide sequence ID" value="NZ_CP013118.1"/>
</dbReference>
<dbReference type="Proteomes" id="UP000064893">
    <property type="component" value="Chromosome"/>
</dbReference>
<feature type="transmembrane region" description="Helical" evidence="8">
    <location>
        <begin position="303"/>
        <end position="326"/>
    </location>
</feature>
<dbReference type="PANTHER" id="PTHR42703:SF1">
    <property type="entry name" value="NA(+)_H(+) ANTIPORTER SUBUNIT D1"/>
    <property type="match status" value="1"/>
</dbReference>
<dbReference type="PANTHER" id="PTHR42703">
    <property type="entry name" value="NADH DEHYDROGENASE"/>
    <property type="match status" value="1"/>
</dbReference>
<sequence>MEQLIVLFVIIPLASAFLIPVVGRLVPYFQKVLTSMVLLALTILIFSYLFSGSEATLIYKVGGWEAVENIPIGIYLVLDGLSAILLLVINFIGLLAAFYAVGYMRRYTAENNFYALLCLMVAGMNGVVLTGDLFNLYVFLEIAVIASYALVAFGIEKNELEASFKYQVLGGMASLLILFGIGMIYWLTKTLNIADVAQLLKGSSNTSAVQFTQIVLIAGFGLKGAMIPFHAWLPDAHSSAPSPISAMLSGVLIKAIGIYAILRLFFNMFTISYELALIITVIGTLSMVIGVLLAIGQWDLKRLLAYHSISQMGYVVIGVGMGMMILTKGGEKGVAALAIAGGLFHLMNHAVFKGLLFLNAGAIEYLLGTRNLKKMGGLGKNTPITSASSFSASMAISGIPPFNGFFSKLLIIIAAVKGHFYLLALLAVFVSIITLGSFLKFQRYAFFNKMNFEGRLLAQKIPFTMTFSMVVMAVLCLVMSLMIFPGAREVFLTPAVEVLVNSMNYSTTVIGF</sequence>
<dbReference type="GO" id="GO:0005886">
    <property type="term" value="C:plasma membrane"/>
    <property type="evidence" value="ECO:0007669"/>
    <property type="project" value="UniProtKB-SubCell"/>
</dbReference>
<keyword evidence="6 8" id="KW-0472">Membrane</keyword>
<evidence type="ECO:0000256" key="2">
    <source>
        <dbReference type="ARBA" id="ARBA00005346"/>
    </source>
</evidence>
<dbReference type="PATRIC" id="fig|1307839.3.peg.1342"/>
<evidence type="ECO:0000256" key="3">
    <source>
        <dbReference type="ARBA" id="ARBA00022475"/>
    </source>
</evidence>
<proteinExistence type="inferred from homology"/>
<feature type="transmembrane region" description="Helical" evidence="8">
    <location>
        <begin position="208"/>
        <end position="233"/>
    </location>
</feature>
<dbReference type="Pfam" id="PF00662">
    <property type="entry name" value="Proton_antipo_N"/>
    <property type="match status" value="1"/>
</dbReference>
<feature type="transmembrane region" description="Helical" evidence="8">
    <location>
        <begin position="420"/>
        <end position="441"/>
    </location>
</feature>
<keyword evidence="5 8" id="KW-1133">Transmembrane helix</keyword>
<dbReference type="STRING" id="1307839.L21SP5_01252"/>
<comment type="similarity">
    <text evidence="2">Belongs to the CPA3 antiporters (TC 2.A.63) subunit D family.</text>
</comment>
<feature type="transmembrane region" description="Helical" evidence="8">
    <location>
        <begin position="167"/>
        <end position="188"/>
    </location>
</feature>
<dbReference type="PRINTS" id="PR01434">
    <property type="entry name" value="NADHDHGNASE5"/>
</dbReference>
<dbReference type="AlphaFoldDB" id="A0A0S2HXX9"/>
<dbReference type="Pfam" id="PF00361">
    <property type="entry name" value="Proton_antipo_M"/>
    <property type="match status" value="1"/>
</dbReference>